<feature type="region of interest" description="Disordered" evidence="2">
    <location>
        <begin position="97"/>
        <end position="127"/>
    </location>
</feature>
<evidence type="ECO:0000256" key="3">
    <source>
        <dbReference type="SAM" id="SignalP"/>
    </source>
</evidence>
<dbReference type="Pfam" id="PF02412">
    <property type="entry name" value="TSP_3"/>
    <property type="match status" value="2"/>
</dbReference>
<feature type="signal peptide" evidence="3">
    <location>
        <begin position="1"/>
        <end position="29"/>
    </location>
</feature>
<dbReference type="InterPro" id="IPR028974">
    <property type="entry name" value="TSP_type-3_rpt"/>
</dbReference>
<accession>A0A5D3WJ59</accession>
<gene>
    <name evidence="4" type="ORF">EDC39_11075</name>
</gene>
<dbReference type="AlphaFoldDB" id="A0A5D3WJ59"/>
<dbReference type="RefSeq" id="WP_148896432.1">
    <property type="nucleotide sequence ID" value="NZ_VNIB01000010.1"/>
</dbReference>
<keyword evidence="5" id="KW-1185">Reference proteome</keyword>
<dbReference type="EMBL" id="VNIB01000010">
    <property type="protein sequence ID" value="TYO97535.1"/>
    <property type="molecule type" value="Genomic_DNA"/>
</dbReference>
<dbReference type="GO" id="GO:0005509">
    <property type="term" value="F:calcium ion binding"/>
    <property type="evidence" value="ECO:0007669"/>
    <property type="project" value="InterPro"/>
</dbReference>
<sequence>MHHAHTAPSKTALYLILLSTFLLSPPVLAEAAGAAPNLLAFNFFGDDSDDDGIPDNRDICPETPAGLKVGENGCPQDADGDGIFDYLDRCPQTAAGSTVDVRGCSQPQLAQSNRKPEQKRGAGGSDKITRSQEALLISEGGVLLPKGKLVIEPGLQYSYTSRTRIAISGFTIFQSVVLGDIVSEDVERHIITGFLNLRYGLTSRLQIETKIPYLYRHDETTFATGPSGNDLTQHSVDGIGIGDIEASLLWHAFGDLDWWAPQTIFYLRAKSRTGKDPYGLNTITIDGKERTNELPFGNGHYGLAVGTNCIVPTDPAVLYFNLGYYFNFKRNVGNEGGVDYGEIDPGDSVEFGLGMAYALNDRLTTSLSFQQRFTFDSEQNGHTIMNSNANVGTVYLGTTYSISDSTALTLSLGIGLTDDAPDFSIDARLPISF</sequence>
<comment type="caution">
    <text evidence="4">The sequence shown here is derived from an EMBL/GenBank/DDBJ whole genome shotgun (WGS) entry which is preliminary data.</text>
</comment>
<evidence type="ECO:0000313" key="5">
    <source>
        <dbReference type="Proteomes" id="UP000324159"/>
    </source>
</evidence>
<keyword evidence="1 3" id="KW-0732">Signal</keyword>
<dbReference type="InterPro" id="IPR003367">
    <property type="entry name" value="Thrombospondin_3-like_rpt"/>
</dbReference>
<organism evidence="4 5">
    <name type="scientific">Geothermobacter ehrlichii</name>
    <dbReference type="NCBI Taxonomy" id="213224"/>
    <lineage>
        <taxon>Bacteria</taxon>
        <taxon>Pseudomonadati</taxon>
        <taxon>Thermodesulfobacteriota</taxon>
        <taxon>Desulfuromonadia</taxon>
        <taxon>Desulfuromonadales</taxon>
        <taxon>Geothermobacteraceae</taxon>
        <taxon>Geothermobacter</taxon>
    </lineage>
</organism>
<proteinExistence type="predicted"/>
<feature type="chain" id="PRO_5022684968" evidence="3">
    <location>
        <begin position="30"/>
        <end position="433"/>
    </location>
</feature>
<dbReference type="Gene3D" id="4.10.1080.10">
    <property type="entry name" value="TSP type-3 repeat"/>
    <property type="match status" value="1"/>
</dbReference>
<evidence type="ECO:0000256" key="1">
    <source>
        <dbReference type="ARBA" id="ARBA00022729"/>
    </source>
</evidence>
<dbReference type="OrthoDB" id="5297564at2"/>
<protein>
    <submittedName>
        <fullName evidence="4">Thrombospondin type 3 repeat-containing protein</fullName>
    </submittedName>
</protein>
<name>A0A5D3WJ59_9BACT</name>
<evidence type="ECO:0000313" key="4">
    <source>
        <dbReference type="EMBL" id="TYO97535.1"/>
    </source>
</evidence>
<dbReference type="GO" id="GO:0007155">
    <property type="term" value="P:cell adhesion"/>
    <property type="evidence" value="ECO:0007669"/>
    <property type="project" value="InterPro"/>
</dbReference>
<evidence type="ECO:0000256" key="2">
    <source>
        <dbReference type="SAM" id="MobiDB-lite"/>
    </source>
</evidence>
<reference evidence="4 5" key="1">
    <citation type="submission" date="2019-07" db="EMBL/GenBank/DDBJ databases">
        <title>Genomic Encyclopedia of Type Strains, Phase IV (KMG-IV): sequencing the most valuable type-strain genomes for metagenomic binning, comparative biology and taxonomic classification.</title>
        <authorList>
            <person name="Goeker M."/>
        </authorList>
    </citation>
    <scope>NUCLEOTIDE SEQUENCE [LARGE SCALE GENOMIC DNA]</scope>
    <source>
        <strain evidence="4 5">SS015</strain>
    </source>
</reference>
<dbReference type="Proteomes" id="UP000324159">
    <property type="component" value="Unassembled WGS sequence"/>
</dbReference>
<dbReference type="SUPFAM" id="SSF103647">
    <property type="entry name" value="TSP type-3 repeat"/>
    <property type="match status" value="1"/>
</dbReference>